<keyword evidence="1" id="KW-0472">Membrane</keyword>
<keyword evidence="3" id="KW-1185">Reference proteome</keyword>
<dbReference type="AlphaFoldDB" id="A0A5N6XHZ4"/>
<name>A0A5N6XHZ4_9EURO</name>
<feature type="non-terminal residue" evidence="2">
    <location>
        <position position="88"/>
    </location>
</feature>
<proteinExistence type="predicted"/>
<reference evidence="3" key="1">
    <citation type="submission" date="2019-04" db="EMBL/GenBank/DDBJ databases">
        <title>Friends and foes A comparative genomics studyof 23 Aspergillus species from section Flavi.</title>
        <authorList>
            <consortium name="DOE Joint Genome Institute"/>
            <person name="Kjaerbolling I."/>
            <person name="Vesth T."/>
            <person name="Frisvad J.C."/>
            <person name="Nybo J.L."/>
            <person name="Theobald S."/>
            <person name="Kildgaard S."/>
            <person name="Isbrandt T."/>
            <person name="Kuo A."/>
            <person name="Sato A."/>
            <person name="Lyhne E.K."/>
            <person name="Kogle M.E."/>
            <person name="Wiebenga A."/>
            <person name="Kun R.S."/>
            <person name="Lubbers R.J."/>
            <person name="Makela M.R."/>
            <person name="Barry K."/>
            <person name="Chovatia M."/>
            <person name="Clum A."/>
            <person name="Daum C."/>
            <person name="Haridas S."/>
            <person name="He G."/>
            <person name="LaButti K."/>
            <person name="Lipzen A."/>
            <person name="Mondo S."/>
            <person name="Riley R."/>
            <person name="Salamov A."/>
            <person name="Simmons B.A."/>
            <person name="Magnuson J.K."/>
            <person name="Henrissat B."/>
            <person name="Mortensen U.H."/>
            <person name="Larsen T.O."/>
            <person name="Devries R.P."/>
            <person name="Grigoriev I.V."/>
            <person name="Machida M."/>
            <person name="Baker S.E."/>
            <person name="Andersen M.R."/>
        </authorList>
    </citation>
    <scope>NUCLEOTIDE SEQUENCE [LARGE SCALE GENOMIC DNA]</scope>
    <source>
        <strain evidence="3">CBS 130017</strain>
    </source>
</reference>
<gene>
    <name evidence="2" type="ORF">BDV39DRAFT_167988</name>
</gene>
<accession>A0A5N6XHZ4</accession>
<keyword evidence="1" id="KW-0812">Transmembrane</keyword>
<evidence type="ECO:0000313" key="2">
    <source>
        <dbReference type="EMBL" id="KAE8332006.1"/>
    </source>
</evidence>
<evidence type="ECO:0000256" key="1">
    <source>
        <dbReference type="SAM" id="Phobius"/>
    </source>
</evidence>
<keyword evidence="1" id="KW-1133">Transmembrane helix</keyword>
<feature type="transmembrane region" description="Helical" evidence="1">
    <location>
        <begin position="6"/>
        <end position="30"/>
    </location>
</feature>
<evidence type="ECO:0000313" key="3">
    <source>
        <dbReference type="Proteomes" id="UP000325945"/>
    </source>
</evidence>
<dbReference type="Proteomes" id="UP000325945">
    <property type="component" value="Unassembled WGS sequence"/>
</dbReference>
<dbReference type="EMBL" id="ML741767">
    <property type="protein sequence ID" value="KAE8332006.1"/>
    <property type="molecule type" value="Genomic_DNA"/>
</dbReference>
<protein>
    <submittedName>
        <fullName evidence="2">Uncharacterized protein</fullName>
    </submittedName>
</protein>
<sequence>MARITVLLWGWIVHLWTGITVWWLLLWLLLLGRRRVTFEMFLFSIFECMMRSGNYKAFSEDSHGDSGRNGLLREESIVLRENMIRKFV</sequence>
<organism evidence="2 3">
    <name type="scientific">Aspergillus sergii</name>
    <dbReference type="NCBI Taxonomy" id="1034303"/>
    <lineage>
        <taxon>Eukaryota</taxon>
        <taxon>Fungi</taxon>
        <taxon>Dikarya</taxon>
        <taxon>Ascomycota</taxon>
        <taxon>Pezizomycotina</taxon>
        <taxon>Eurotiomycetes</taxon>
        <taxon>Eurotiomycetidae</taxon>
        <taxon>Eurotiales</taxon>
        <taxon>Aspergillaceae</taxon>
        <taxon>Aspergillus</taxon>
        <taxon>Aspergillus subgen. Circumdati</taxon>
    </lineage>
</organism>